<dbReference type="InterPro" id="IPR001712">
    <property type="entry name" value="T3SS_FHIPEP"/>
</dbReference>
<keyword evidence="8" id="KW-0969">Cilium</keyword>
<dbReference type="InterPro" id="IPR042193">
    <property type="entry name" value="FHIPEP_3"/>
</dbReference>
<keyword evidence="7" id="KW-1005">Bacterial flagellum biogenesis</keyword>
<gene>
    <name evidence="7" type="primary">flhA</name>
    <name evidence="8" type="ORF">Sps_03768</name>
</gene>
<dbReference type="InterPro" id="IPR025505">
    <property type="entry name" value="FHIPEP_CS"/>
</dbReference>
<evidence type="ECO:0000256" key="6">
    <source>
        <dbReference type="ARBA" id="ARBA00023136"/>
    </source>
</evidence>
<protein>
    <recommendedName>
        <fullName evidence="7">Flagellar biosynthesis protein FlhA</fullName>
    </recommendedName>
</protein>
<dbReference type="Gene3D" id="3.40.50.12790">
    <property type="entry name" value="FHIPEP family, domain 4"/>
    <property type="match status" value="1"/>
</dbReference>
<keyword evidence="8" id="KW-0282">Flagellum</keyword>
<dbReference type="RefSeq" id="WP_077753859.1">
    <property type="nucleotide sequence ID" value="NZ_CP014782.1"/>
</dbReference>
<feature type="transmembrane region" description="Helical" evidence="7">
    <location>
        <begin position="70"/>
        <end position="87"/>
    </location>
</feature>
<evidence type="ECO:0000256" key="2">
    <source>
        <dbReference type="ARBA" id="ARBA00008835"/>
    </source>
</evidence>
<evidence type="ECO:0000256" key="5">
    <source>
        <dbReference type="ARBA" id="ARBA00022989"/>
    </source>
</evidence>
<dbReference type="InterPro" id="IPR006301">
    <property type="entry name" value="FlhA"/>
</dbReference>
<comment type="function">
    <text evidence="7">Required for formation of the rod structure of the flagellar apparatus. Together with FliI and FliH, may constitute the export apparatus of flagellin.</text>
</comment>
<evidence type="ECO:0000256" key="4">
    <source>
        <dbReference type="ARBA" id="ARBA00022692"/>
    </source>
</evidence>
<proteinExistence type="inferred from homology"/>
<dbReference type="STRING" id="225848.Sps_03768"/>
<sequence>MDVRARLGQLKQVKPSSFKGIGTPLFVLAALGMIVLPMPPFLLDILFSFNIALALVVLLVAIYTDRPLDFAAFPSVLLIATLLRLALNVASTRVVLLEGHNGGDAAGKVIESFGSVVIGGNYAVGLVVFLILIIINFAVVTKGAGRISEVSARFTLDAMPGKQMAIDADLNAGVLNQDQARDRRAEVTKEADFYGAMDGASKFVKGDAIAGIMIMVINILGGFVIGMVQHGLDFSSAVEIYTLLTIGDGLVAQIPGLLLSIAAALMVTRQNESGDMGQMMMSQMLDNPKSIAIAAGVLFIMGIVPGMPHFAFISLALVVGTVAYFLYRKQTKEREESLELAKKPAADKGAAKPKELSWDDVQHVDTIGLEVGYRLIPLVDKGQGGELLGRIKGVRTKLSQELGFLVPAVHIRDNLDLSPNTYRISLMGVASGEAEIRHDCELAINPGQVYGKLDGIETKDPAFGLEAVWIAPEMREHAQTLGYTVVDAATVVATHLSQLLTNNAAKLLGYEEVQQLMDMLGKHSPKLVDGFIPDVMSLGTVVKVMQNLLNEGVSIRDLKTIVQTLLEYGPKSADTEVLTAAVRISLKRMIIQEISGPETEIPVITLAPELEQMLHQSMQATGGEGPNIEPSLAERMQKSLEDASQRQEMVGQPAILLTSGMLRSTLSRFVKHTIPNLRVISYQEVPDEKQIRIVSAVGQ</sequence>
<accession>A0A1S6HTM2</accession>
<feature type="transmembrane region" description="Helical" evidence="7">
    <location>
        <begin position="208"/>
        <end position="228"/>
    </location>
</feature>
<dbReference type="GO" id="GO:0009306">
    <property type="term" value="P:protein secretion"/>
    <property type="evidence" value="ECO:0007669"/>
    <property type="project" value="InterPro"/>
</dbReference>
<dbReference type="OrthoDB" id="9759185at2"/>
<keyword evidence="3 7" id="KW-1003">Cell membrane</keyword>
<dbReference type="PANTHER" id="PTHR30161:SF1">
    <property type="entry name" value="FLAGELLAR BIOSYNTHESIS PROTEIN FLHA-RELATED"/>
    <property type="match status" value="1"/>
</dbReference>
<dbReference type="EMBL" id="CP014782">
    <property type="protein sequence ID" value="AQS38885.1"/>
    <property type="molecule type" value="Genomic_DNA"/>
</dbReference>
<name>A0A1S6HTM2_9GAMM</name>
<keyword evidence="8" id="KW-0966">Cell projection</keyword>
<organism evidence="8 9">
    <name type="scientific">Shewanella psychrophila</name>
    <dbReference type="NCBI Taxonomy" id="225848"/>
    <lineage>
        <taxon>Bacteria</taxon>
        <taxon>Pseudomonadati</taxon>
        <taxon>Pseudomonadota</taxon>
        <taxon>Gammaproteobacteria</taxon>
        <taxon>Alteromonadales</taxon>
        <taxon>Shewanellaceae</taxon>
        <taxon>Shewanella</taxon>
    </lineage>
</organism>
<dbReference type="Proteomes" id="UP000189545">
    <property type="component" value="Chromosome"/>
</dbReference>
<evidence type="ECO:0000256" key="7">
    <source>
        <dbReference type="RuleBase" id="RU364093"/>
    </source>
</evidence>
<keyword evidence="5 7" id="KW-1133">Transmembrane helix</keyword>
<comment type="similarity">
    <text evidence="2 7">Belongs to the FHIPEP (flagella/HR/invasion proteins export pore) family.</text>
</comment>
<reference evidence="8 9" key="1">
    <citation type="submission" date="2016-03" db="EMBL/GenBank/DDBJ databases">
        <title>Complete genome sequence of Shewanella psychrophila WP2, a deep sea bacterium isolated from west Pacific sediment.</title>
        <authorList>
            <person name="Xu G."/>
            <person name="Jian H."/>
        </authorList>
    </citation>
    <scope>NUCLEOTIDE SEQUENCE [LARGE SCALE GENOMIC DNA]</scope>
    <source>
        <strain evidence="8 9">WP2</strain>
    </source>
</reference>
<feature type="transmembrane region" description="Helical" evidence="7">
    <location>
        <begin position="21"/>
        <end position="39"/>
    </location>
</feature>
<dbReference type="InterPro" id="IPR042196">
    <property type="entry name" value="FHIPEP_4"/>
</dbReference>
<feature type="transmembrane region" description="Helical" evidence="7">
    <location>
        <begin position="288"/>
        <end position="304"/>
    </location>
</feature>
<dbReference type="PANTHER" id="PTHR30161">
    <property type="entry name" value="FLAGELLAR EXPORT PROTEIN, MEMBRANE FLHA SUBUNIT-RELATED"/>
    <property type="match status" value="1"/>
</dbReference>
<dbReference type="AlphaFoldDB" id="A0A1S6HTM2"/>
<dbReference type="PROSITE" id="PS00994">
    <property type="entry name" value="FHIPEP"/>
    <property type="match status" value="1"/>
</dbReference>
<dbReference type="InterPro" id="IPR042194">
    <property type="entry name" value="FHIPEP_1"/>
</dbReference>
<keyword evidence="9" id="KW-1185">Reference proteome</keyword>
<evidence type="ECO:0000256" key="1">
    <source>
        <dbReference type="ARBA" id="ARBA00004651"/>
    </source>
</evidence>
<keyword evidence="7" id="KW-1006">Bacterial flagellum protein export</keyword>
<dbReference type="PIRSF" id="PIRSF005419">
    <property type="entry name" value="FlhA"/>
    <property type="match status" value="1"/>
</dbReference>
<dbReference type="Gene3D" id="1.10.8.540">
    <property type="entry name" value="FHIPEP family, domain 3"/>
    <property type="match status" value="1"/>
</dbReference>
<dbReference type="NCBIfam" id="TIGR01398">
    <property type="entry name" value="FlhA"/>
    <property type="match status" value="1"/>
</dbReference>
<evidence type="ECO:0000256" key="3">
    <source>
        <dbReference type="ARBA" id="ARBA00022475"/>
    </source>
</evidence>
<keyword evidence="7" id="KW-0813">Transport</keyword>
<dbReference type="Pfam" id="PF00771">
    <property type="entry name" value="FHIPEP"/>
    <property type="match status" value="1"/>
</dbReference>
<dbReference type="PRINTS" id="PR00949">
    <property type="entry name" value="TYPE3IMAPROT"/>
</dbReference>
<feature type="transmembrane region" description="Helical" evidence="7">
    <location>
        <begin position="310"/>
        <end position="327"/>
    </location>
</feature>
<dbReference type="KEGG" id="spsw:Sps_03768"/>
<keyword evidence="4 7" id="KW-0812">Transmembrane</keyword>
<keyword evidence="6 7" id="KW-0472">Membrane</keyword>
<dbReference type="GO" id="GO:0005886">
    <property type="term" value="C:plasma membrane"/>
    <property type="evidence" value="ECO:0007669"/>
    <property type="project" value="UniProtKB-SubCell"/>
</dbReference>
<evidence type="ECO:0000313" key="9">
    <source>
        <dbReference type="Proteomes" id="UP000189545"/>
    </source>
</evidence>
<comment type="subcellular location">
    <subcellularLocation>
        <location evidence="1 7">Cell membrane</location>
        <topology evidence="1 7">Multi-pass membrane protein</topology>
    </subcellularLocation>
</comment>
<dbReference type="Gene3D" id="3.40.30.60">
    <property type="entry name" value="FHIPEP family, domain 1"/>
    <property type="match status" value="1"/>
</dbReference>
<feature type="transmembrane region" description="Helical" evidence="7">
    <location>
        <begin position="122"/>
        <end position="140"/>
    </location>
</feature>
<dbReference type="GO" id="GO:0044780">
    <property type="term" value="P:bacterial-type flagellum assembly"/>
    <property type="evidence" value="ECO:0007669"/>
    <property type="project" value="InterPro"/>
</dbReference>
<evidence type="ECO:0000313" key="8">
    <source>
        <dbReference type="EMBL" id="AQS38885.1"/>
    </source>
</evidence>
<keyword evidence="7" id="KW-0653">Protein transport</keyword>
<feature type="transmembrane region" description="Helical" evidence="7">
    <location>
        <begin position="45"/>
        <end position="63"/>
    </location>
</feature>
<feature type="transmembrane region" description="Helical" evidence="7">
    <location>
        <begin position="240"/>
        <end position="267"/>
    </location>
</feature>